<evidence type="ECO:0000313" key="2">
    <source>
        <dbReference type="EMBL" id="CAB4182539.1"/>
    </source>
</evidence>
<dbReference type="InterPro" id="IPR054347">
    <property type="entry name" value="TOTE_primase"/>
</dbReference>
<accession>A0A6J5QDP3</accession>
<feature type="domain" description="Primase C-terminal 1" evidence="1">
    <location>
        <begin position="224"/>
        <end position="288"/>
    </location>
</feature>
<dbReference type="SMART" id="SM00942">
    <property type="entry name" value="PriCT_1"/>
    <property type="match status" value="1"/>
</dbReference>
<dbReference type="Pfam" id="PF22548">
    <property type="entry name" value="AEP-TOTE"/>
    <property type="match status" value="1"/>
</dbReference>
<reference evidence="2" key="1">
    <citation type="submission" date="2020-05" db="EMBL/GenBank/DDBJ databases">
        <authorList>
            <person name="Chiriac C."/>
            <person name="Salcher M."/>
            <person name="Ghai R."/>
            <person name="Kavagutti S V."/>
        </authorList>
    </citation>
    <scope>NUCLEOTIDE SEQUENCE</scope>
</reference>
<name>A0A6J5QDP3_9CAUD</name>
<protein>
    <submittedName>
        <fullName evidence="2">Primase, C-terminal 1</fullName>
    </submittedName>
</protein>
<gene>
    <name evidence="2" type="ORF">UFOVP1090_19</name>
</gene>
<dbReference type="EMBL" id="LR797041">
    <property type="protein sequence ID" value="CAB4182539.1"/>
    <property type="molecule type" value="Genomic_DNA"/>
</dbReference>
<sequence length="509" mass="57728">MHQFTKQMMNLFMGYMEAYGTYRIDETVPVDEGQKRTGKAATVRQAVTDVLWSEHLFGKGNGLGMIPINGDNKVMFGAIDVDIYNLDHRKLIDAIEAFKMPLVVCRSKSGGAHCYVFLDEWTPAKLVQTKLREMASVLGYGTSEIYPKQTEIIVERGDMGQWINMPYHNAENPVRYAFGLQGASLGIKDFLELAHERTVSASELRKWSTKVTDELPEGPPCLNVLCKQGFPNGTRNNGLFNLAVYAMKSNPDGWEKVLADFNIKYMNPPLDPSEVMGVIKSMKKKEYNYTCDQSPIQSFCNATKCRACKFGVGTGNGLPSLGTLTKLTTTPPTWFIDIEGGGRLELTTEQLQNPRLFQLVCMDTMNVMPACPPPKEWIVMVQKLMESVSVVEVTDDMSPVGQFIEALERFCTGRAQARDQSELLLGKPWTDKEFHYFRVSDLVTFLDRTRFKYDSLRWITKVLRDHKAEHKFFNIEGKGINTWRIPEFKHGPEKFKTPEQTMPINPFGE</sequence>
<organism evidence="2">
    <name type="scientific">uncultured Caudovirales phage</name>
    <dbReference type="NCBI Taxonomy" id="2100421"/>
    <lineage>
        <taxon>Viruses</taxon>
        <taxon>Duplodnaviria</taxon>
        <taxon>Heunggongvirae</taxon>
        <taxon>Uroviricota</taxon>
        <taxon>Caudoviricetes</taxon>
        <taxon>Peduoviridae</taxon>
        <taxon>Maltschvirus</taxon>
        <taxon>Maltschvirus maltsch</taxon>
    </lineage>
</organism>
<dbReference type="Pfam" id="PF08708">
    <property type="entry name" value="PriCT_1"/>
    <property type="match status" value="1"/>
</dbReference>
<proteinExistence type="predicted"/>
<dbReference type="InterPro" id="IPR014820">
    <property type="entry name" value="PriCT_1"/>
</dbReference>
<evidence type="ECO:0000259" key="1">
    <source>
        <dbReference type="SMART" id="SM00942"/>
    </source>
</evidence>